<accession>A0A382BWV3</accession>
<organism evidence="1">
    <name type="scientific">marine metagenome</name>
    <dbReference type="NCBI Taxonomy" id="408172"/>
    <lineage>
        <taxon>unclassified sequences</taxon>
        <taxon>metagenomes</taxon>
        <taxon>ecological metagenomes</taxon>
    </lineage>
</organism>
<evidence type="ECO:0008006" key="2">
    <source>
        <dbReference type="Google" id="ProtNLM"/>
    </source>
</evidence>
<name>A0A382BWV3_9ZZZZ</name>
<dbReference type="EMBL" id="UINC01031678">
    <property type="protein sequence ID" value="SVB18104.1"/>
    <property type="molecule type" value="Genomic_DNA"/>
</dbReference>
<gene>
    <name evidence="1" type="ORF">METZ01_LOCUS170958</name>
</gene>
<feature type="non-terminal residue" evidence="1">
    <location>
        <position position="681"/>
    </location>
</feature>
<sequence length="681" mass="75816">YPEDFNDYIDSSEYLALIDLIAFLGQNISYRIDLNSRENFLELAERRESVLRLARLLSYNPKRNQTANGLIKFEAVSSSEEIVDSNGTNLANQTVVWNDPANPDWREQFEKILNAALPVNSTIGRPVKKDTVEGVLTHQYRYRASNTDVPVYSYNKNIDGRNLPFQITSVDVIDGVISEEPPLPGNSLAFLYRDDGRGPGSANSGYFGHFRQGTLDQGTFTVNTPSTNQTISVDATNVNHSDVWLYKLNSIGAESELWTKVEAVEGNNIVYNSLRKSVRNIYAVLTQSQDKINLMFSDGVFGNLPNGDFRVYYRTSINQAYSIIPADMTSVGIAIPYTSAVGNQETLNVTLSLKYTVDNATTTETNVSIRENAPATYYTQNRMVTGEDYQVAPLRISQEIVKVKSVNRASSGISRYFDLLDSTGKYSSTNLFGNDGVVYKETLTKYKNFVYTTKVDLEGIVEEVIQPILAEKQLLNYYLTNFPKTIVSDLGASWVQTTKGTNQTTGHFEDVDGTRFQVAGFTGSALRFLEEGTLIKFLAPDGYHFMTDGTLMLGDPDHIGALDYKWVKVVSIVGDGAVDNTDGSGPIILNDIIPSTAVLQQIVPKFSKTLVETVKTQIIDQLFANKTFGLRYDTNLRQWRIVVENNLSILGDFSLGKTGDATNQQLDASWLLLLETDGEKY</sequence>
<protein>
    <recommendedName>
        <fullName evidence="2">Baseplate protein J-like domain-containing protein</fullName>
    </recommendedName>
</protein>
<reference evidence="1" key="1">
    <citation type="submission" date="2018-05" db="EMBL/GenBank/DDBJ databases">
        <authorList>
            <person name="Lanie J.A."/>
            <person name="Ng W.-L."/>
            <person name="Kazmierczak K.M."/>
            <person name="Andrzejewski T.M."/>
            <person name="Davidsen T.M."/>
            <person name="Wayne K.J."/>
            <person name="Tettelin H."/>
            <person name="Glass J.I."/>
            <person name="Rusch D."/>
            <person name="Podicherti R."/>
            <person name="Tsui H.-C.T."/>
            <person name="Winkler M.E."/>
        </authorList>
    </citation>
    <scope>NUCLEOTIDE SEQUENCE</scope>
</reference>
<proteinExistence type="predicted"/>
<evidence type="ECO:0000313" key="1">
    <source>
        <dbReference type="EMBL" id="SVB18104.1"/>
    </source>
</evidence>
<dbReference type="AlphaFoldDB" id="A0A382BWV3"/>
<feature type="non-terminal residue" evidence="1">
    <location>
        <position position="1"/>
    </location>
</feature>